<protein>
    <recommendedName>
        <fullName evidence="12">Fluoride-specific ion channel FluC</fullName>
    </recommendedName>
</protein>
<evidence type="ECO:0000256" key="1">
    <source>
        <dbReference type="ARBA" id="ARBA00004651"/>
    </source>
</evidence>
<keyword evidence="2 12" id="KW-1003">Cell membrane</keyword>
<keyword evidence="6 12" id="KW-0915">Sodium</keyword>
<comment type="activity regulation">
    <text evidence="12">Na(+) is not transported, but it plays an essential structural role and its presence is essential for fluoride channel function.</text>
</comment>
<evidence type="ECO:0000256" key="7">
    <source>
        <dbReference type="ARBA" id="ARBA00023065"/>
    </source>
</evidence>
<accession>A0ABU8XTP2</accession>
<keyword evidence="9 12" id="KW-0407">Ion channel</keyword>
<evidence type="ECO:0000256" key="10">
    <source>
        <dbReference type="ARBA" id="ARBA00035120"/>
    </source>
</evidence>
<feature type="transmembrane region" description="Helical" evidence="12">
    <location>
        <begin position="102"/>
        <end position="125"/>
    </location>
</feature>
<name>A0ABU8XTP2_9PROT</name>
<dbReference type="InterPro" id="IPR003691">
    <property type="entry name" value="FluC"/>
</dbReference>
<evidence type="ECO:0000256" key="5">
    <source>
        <dbReference type="ARBA" id="ARBA00022989"/>
    </source>
</evidence>
<dbReference type="EMBL" id="JBBLZC010000014">
    <property type="protein sequence ID" value="MEK0084429.1"/>
    <property type="molecule type" value="Genomic_DNA"/>
</dbReference>
<dbReference type="RefSeq" id="WP_418160276.1">
    <property type="nucleotide sequence ID" value="NZ_JBBLZC010000014.1"/>
</dbReference>
<keyword evidence="12" id="KW-0813">Transport</keyword>
<comment type="caution">
    <text evidence="13">The sequence shown here is derived from an EMBL/GenBank/DDBJ whole genome shotgun (WGS) entry which is preliminary data.</text>
</comment>
<feature type="transmembrane region" description="Helical" evidence="12">
    <location>
        <begin position="36"/>
        <end position="60"/>
    </location>
</feature>
<evidence type="ECO:0000256" key="8">
    <source>
        <dbReference type="ARBA" id="ARBA00023136"/>
    </source>
</evidence>
<sequence length="131" mass="13541">MDPIPGYLAVFAGGGLGAALRHTVNRAAADLLGTTFPFGTLFVNVTGSLAMGLLAGWFAFRSAGSTQTLQLFLTTGILGGFTTFSAFSLDMAVLWERGHADLALGYAALSVLASLAGVFLGLWTIRVLTPA</sequence>
<keyword evidence="14" id="KW-1185">Reference proteome</keyword>
<dbReference type="NCBIfam" id="NF010794">
    <property type="entry name" value="PRK14198.1"/>
    <property type="match status" value="1"/>
</dbReference>
<comment type="function">
    <text evidence="12">Fluoride-specific ion channel. Important for reducing fluoride concentration in the cell, thus reducing its toxicity.</text>
</comment>
<organism evidence="13 14">
    <name type="scientific">Benzoatithermus flavus</name>
    <dbReference type="NCBI Taxonomy" id="3108223"/>
    <lineage>
        <taxon>Bacteria</taxon>
        <taxon>Pseudomonadati</taxon>
        <taxon>Pseudomonadota</taxon>
        <taxon>Alphaproteobacteria</taxon>
        <taxon>Geminicoccales</taxon>
        <taxon>Geminicoccaceae</taxon>
        <taxon>Benzoatithermus</taxon>
    </lineage>
</organism>
<comment type="catalytic activity">
    <reaction evidence="11">
        <text>fluoride(in) = fluoride(out)</text>
        <dbReference type="Rhea" id="RHEA:76159"/>
        <dbReference type="ChEBI" id="CHEBI:17051"/>
    </reaction>
    <physiologicalReaction direction="left-to-right" evidence="11">
        <dbReference type="Rhea" id="RHEA:76160"/>
    </physiologicalReaction>
</comment>
<comment type="similarity">
    <text evidence="10 12">Belongs to the fluoride channel Fluc/FEX (TC 1.A.43) family.</text>
</comment>
<keyword evidence="7 12" id="KW-0406">Ion transport</keyword>
<keyword evidence="12" id="KW-0479">Metal-binding</keyword>
<dbReference type="PANTHER" id="PTHR28259:SF1">
    <property type="entry name" value="FLUORIDE EXPORT PROTEIN 1-RELATED"/>
    <property type="match status" value="1"/>
</dbReference>
<dbReference type="PANTHER" id="PTHR28259">
    <property type="entry name" value="FLUORIDE EXPORT PROTEIN 1-RELATED"/>
    <property type="match status" value="1"/>
</dbReference>
<proteinExistence type="inferred from homology"/>
<dbReference type="NCBIfam" id="TIGR00494">
    <property type="entry name" value="crcB"/>
    <property type="match status" value="1"/>
</dbReference>
<evidence type="ECO:0000256" key="4">
    <source>
        <dbReference type="ARBA" id="ARBA00022692"/>
    </source>
</evidence>
<gene>
    <name evidence="12 13" type="primary">crcB</name>
    <name evidence="12" type="synonym">fluC</name>
    <name evidence="13" type="ORF">U1T56_14825</name>
</gene>
<evidence type="ECO:0000256" key="12">
    <source>
        <dbReference type="HAMAP-Rule" id="MF_00454"/>
    </source>
</evidence>
<evidence type="ECO:0000256" key="6">
    <source>
        <dbReference type="ARBA" id="ARBA00023053"/>
    </source>
</evidence>
<dbReference type="HAMAP" id="MF_00454">
    <property type="entry name" value="FluC"/>
    <property type="match status" value="1"/>
</dbReference>
<dbReference type="Pfam" id="PF02537">
    <property type="entry name" value="CRCB"/>
    <property type="match status" value="1"/>
</dbReference>
<keyword evidence="4 12" id="KW-0812">Transmembrane</keyword>
<evidence type="ECO:0000256" key="3">
    <source>
        <dbReference type="ARBA" id="ARBA00022519"/>
    </source>
</evidence>
<keyword evidence="5 12" id="KW-1133">Transmembrane helix</keyword>
<evidence type="ECO:0000256" key="2">
    <source>
        <dbReference type="ARBA" id="ARBA00022475"/>
    </source>
</evidence>
<evidence type="ECO:0000256" key="11">
    <source>
        <dbReference type="ARBA" id="ARBA00035585"/>
    </source>
</evidence>
<reference evidence="13 14" key="1">
    <citation type="submission" date="2024-01" db="EMBL/GenBank/DDBJ databases">
        <title>Multi-omics insights into the function and evolution of sodium benzoate biodegradation pathways in Benzoatithermus flavus gen. nov., sp. nov. from hot spring.</title>
        <authorList>
            <person name="Hu C.-J."/>
            <person name="Li W.-J."/>
        </authorList>
    </citation>
    <scope>NUCLEOTIDE SEQUENCE [LARGE SCALE GENOMIC DNA]</scope>
    <source>
        <strain evidence="13 14">SYSU G07066</strain>
    </source>
</reference>
<evidence type="ECO:0000256" key="9">
    <source>
        <dbReference type="ARBA" id="ARBA00023303"/>
    </source>
</evidence>
<feature type="binding site" evidence="12">
    <location>
        <position position="82"/>
    </location>
    <ligand>
        <name>Na(+)</name>
        <dbReference type="ChEBI" id="CHEBI:29101"/>
        <note>structural</note>
    </ligand>
</feature>
<dbReference type="Proteomes" id="UP001375743">
    <property type="component" value="Unassembled WGS sequence"/>
</dbReference>
<evidence type="ECO:0000313" key="13">
    <source>
        <dbReference type="EMBL" id="MEK0084429.1"/>
    </source>
</evidence>
<evidence type="ECO:0000313" key="14">
    <source>
        <dbReference type="Proteomes" id="UP001375743"/>
    </source>
</evidence>
<comment type="subcellular location">
    <subcellularLocation>
        <location evidence="1 12">Cell membrane</location>
        <topology evidence="1 12">Multi-pass membrane protein</topology>
    </subcellularLocation>
</comment>
<feature type="transmembrane region" description="Helical" evidence="12">
    <location>
        <begin position="72"/>
        <end position="95"/>
    </location>
</feature>
<keyword evidence="8 12" id="KW-0472">Membrane</keyword>
<keyword evidence="3" id="KW-0997">Cell inner membrane</keyword>
<feature type="binding site" evidence="12">
    <location>
        <position position="79"/>
    </location>
    <ligand>
        <name>Na(+)</name>
        <dbReference type="ChEBI" id="CHEBI:29101"/>
        <note>structural</note>
    </ligand>
</feature>